<evidence type="ECO:0000313" key="7">
    <source>
        <dbReference type="Proteomes" id="UP000054988"/>
    </source>
</evidence>
<organism evidence="6 7">
    <name type="scientific">Moniliophthora roreri</name>
    <name type="common">Frosty pod rot fungus</name>
    <name type="synonym">Monilia roreri</name>
    <dbReference type="NCBI Taxonomy" id="221103"/>
    <lineage>
        <taxon>Eukaryota</taxon>
        <taxon>Fungi</taxon>
        <taxon>Dikarya</taxon>
        <taxon>Basidiomycota</taxon>
        <taxon>Agaricomycotina</taxon>
        <taxon>Agaricomycetes</taxon>
        <taxon>Agaricomycetidae</taxon>
        <taxon>Agaricales</taxon>
        <taxon>Marasmiineae</taxon>
        <taxon>Marasmiaceae</taxon>
        <taxon>Moniliophthora</taxon>
    </lineage>
</organism>
<evidence type="ECO:0000256" key="5">
    <source>
        <dbReference type="ARBA" id="ARBA00023002"/>
    </source>
</evidence>
<evidence type="ECO:0000256" key="3">
    <source>
        <dbReference type="ARBA" id="ARBA00022630"/>
    </source>
</evidence>
<dbReference type="PANTHER" id="PTHR42784">
    <property type="entry name" value="PYRANOSE 2-OXIDASE"/>
    <property type="match status" value="1"/>
</dbReference>
<accession>A0A0W0FK18</accession>
<gene>
    <name evidence="6" type="ORF">WG66_10850</name>
</gene>
<evidence type="ECO:0000256" key="2">
    <source>
        <dbReference type="ARBA" id="ARBA00010790"/>
    </source>
</evidence>
<dbReference type="eggNOG" id="ENOG502RBWF">
    <property type="taxonomic scope" value="Eukaryota"/>
</dbReference>
<name>A0A0W0FK18_MONRR</name>
<dbReference type="GO" id="GO:0016491">
    <property type="term" value="F:oxidoreductase activity"/>
    <property type="evidence" value="ECO:0007669"/>
    <property type="project" value="UniProtKB-KW"/>
</dbReference>
<evidence type="ECO:0000256" key="1">
    <source>
        <dbReference type="ARBA" id="ARBA00001974"/>
    </source>
</evidence>
<dbReference type="PANTHER" id="PTHR42784:SF1">
    <property type="entry name" value="PYRANOSE 2-OXIDASE"/>
    <property type="match status" value="1"/>
</dbReference>
<reference evidence="6 7" key="1">
    <citation type="submission" date="2015-12" db="EMBL/GenBank/DDBJ databases">
        <title>Draft genome sequence of Moniliophthora roreri, the causal agent of frosty pod rot of cacao.</title>
        <authorList>
            <person name="Aime M.C."/>
            <person name="Diaz-Valderrama J.R."/>
            <person name="Kijpornyongpan T."/>
            <person name="Phillips-Mora W."/>
        </authorList>
    </citation>
    <scope>NUCLEOTIDE SEQUENCE [LARGE SCALE GENOMIC DNA]</scope>
    <source>
        <strain evidence="6 7">MCA 2952</strain>
    </source>
</reference>
<comment type="cofactor">
    <cofactor evidence="1">
        <name>FAD</name>
        <dbReference type="ChEBI" id="CHEBI:57692"/>
    </cofactor>
</comment>
<dbReference type="InterPro" id="IPR051473">
    <property type="entry name" value="P2Ox-like"/>
</dbReference>
<evidence type="ECO:0000256" key="4">
    <source>
        <dbReference type="ARBA" id="ARBA00022827"/>
    </source>
</evidence>
<proteinExistence type="inferred from homology"/>
<dbReference type="EMBL" id="LATX01001892">
    <property type="protein sequence ID" value="KTB36639.1"/>
    <property type="molecule type" value="Genomic_DNA"/>
</dbReference>
<dbReference type="Proteomes" id="UP000054988">
    <property type="component" value="Unassembled WGS sequence"/>
</dbReference>
<dbReference type="AlphaFoldDB" id="A0A0W0FK18"/>
<comment type="caution">
    <text evidence="6">The sequence shown here is derived from an EMBL/GenBank/DDBJ whole genome shotgun (WGS) entry which is preliminary data.</text>
</comment>
<evidence type="ECO:0000313" key="6">
    <source>
        <dbReference type="EMBL" id="KTB36639.1"/>
    </source>
</evidence>
<sequence length="339" mass="37949">MMFSFRIRLPRHLHTVNLESLPETSVPNQIERRAHGKARSVVCNICLLNKAFTAHGQLLTVPDAAAARRAIKFGPPLVSGQCQRKCLLLLSQITSLSYTPSHPRSTSGRVRFPVSLKASRPDKTANQFGYPRPVPDTSFSHCAHYFIDDNTWDAILDHNDFDDVVVGSGFCALAYIEEPLRIDSHRKTLILGERRGFWLPTHFQNLSLPFRTPGGSSETLPCAWSSKTGNIPGLDFMHASCPFFGGKSTFWSAWCPSPKLVLMRGSSQSMMDTAKPESFWKPCKELLHVIPANEISDAIFGELQDDIDEKLQKAVLQLQTEIVQNPPLWLLEGILRPQD</sequence>
<keyword evidence="4" id="KW-0274">FAD</keyword>
<protein>
    <submittedName>
        <fullName evidence="6">Uncharacterized protein</fullName>
    </submittedName>
</protein>
<keyword evidence="3" id="KW-0285">Flavoprotein</keyword>
<keyword evidence="5" id="KW-0560">Oxidoreductase</keyword>
<comment type="similarity">
    <text evidence="2">Belongs to the GMC oxidoreductase family.</text>
</comment>